<proteinExistence type="predicted"/>
<accession>A0ABT2NIA6</accession>
<dbReference type="InterPro" id="IPR009506">
    <property type="entry name" value="YjiS-like"/>
</dbReference>
<protein>
    <submittedName>
        <fullName evidence="2">DUF1127 domain-containing protein</fullName>
    </submittedName>
</protein>
<dbReference type="Proteomes" id="UP001205601">
    <property type="component" value="Unassembled WGS sequence"/>
</dbReference>
<dbReference type="Pfam" id="PF06568">
    <property type="entry name" value="YjiS-like"/>
    <property type="match status" value="1"/>
</dbReference>
<dbReference type="RefSeq" id="WP_261494084.1">
    <property type="nucleotide sequence ID" value="NZ_JAOCQF010000001.1"/>
</dbReference>
<evidence type="ECO:0000259" key="1">
    <source>
        <dbReference type="Pfam" id="PF06568"/>
    </source>
</evidence>
<feature type="domain" description="YjiS-like" evidence="1">
    <location>
        <begin position="31"/>
        <end position="53"/>
    </location>
</feature>
<name>A0ABT2NIA6_9RHOB</name>
<evidence type="ECO:0000313" key="2">
    <source>
        <dbReference type="EMBL" id="MCT8328659.1"/>
    </source>
</evidence>
<evidence type="ECO:0000313" key="3">
    <source>
        <dbReference type="Proteomes" id="UP001205601"/>
    </source>
</evidence>
<comment type="caution">
    <text evidence="2">The sequence shown here is derived from an EMBL/GenBank/DDBJ whole genome shotgun (WGS) entry which is preliminary data.</text>
</comment>
<dbReference type="EMBL" id="JAOCQF010000001">
    <property type="protein sequence ID" value="MCT8328659.1"/>
    <property type="molecule type" value="Genomic_DNA"/>
</dbReference>
<sequence length="68" mass="7727">MTDLAHTTRSAPHASGSLAARIVTFVRTASLRRRTRLDLARLDSRLLRDIGLDPMSAQHESSRHFWQD</sequence>
<gene>
    <name evidence="2" type="ORF">N5I32_03920</name>
</gene>
<organism evidence="2 3">
    <name type="scientific">Albidovulum sediminis</name>
    <dbReference type="NCBI Taxonomy" id="3066345"/>
    <lineage>
        <taxon>Bacteria</taxon>
        <taxon>Pseudomonadati</taxon>
        <taxon>Pseudomonadota</taxon>
        <taxon>Alphaproteobacteria</taxon>
        <taxon>Rhodobacterales</taxon>
        <taxon>Paracoccaceae</taxon>
        <taxon>Albidovulum</taxon>
    </lineage>
</organism>
<reference evidence="3" key="1">
    <citation type="submission" date="2023-07" db="EMBL/GenBank/DDBJ databases">
        <title>Defluviimonas sediminis sp. nov., isolated from mangrove sediment.</title>
        <authorList>
            <person name="Liu L."/>
            <person name="Li J."/>
            <person name="Huang Y."/>
            <person name="Pan J."/>
            <person name="Li M."/>
        </authorList>
    </citation>
    <scope>NUCLEOTIDE SEQUENCE [LARGE SCALE GENOMIC DNA]</scope>
    <source>
        <strain evidence="3">FT324</strain>
    </source>
</reference>
<keyword evidence="3" id="KW-1185">Reference proteome</keyword>